<organism evidence="1 2">
    <name type="scientific">Vigna unguiculata</name>
    <name type="common">Cowpea</name>
    <dbReference type="NCBI Taxonomy" id="3917"/>
    <lineage>
        <taxon>Eukaryota</taxon>
        <taxon>Viridiplantae</taxon>
        <taxon>Streptophyta</taxon>
        <taxon>Embryophyta</taxon>
        <taxon>Tracheophyta</taxon>
        <taxon>Spermatophyta</taxon>
        <taxon>Magnoliopsida</taxon>
        <taxon>eudicotyledons</taxon>
        <taxon>Gunneridae</taxon>
        <taxon>Pentapetalae</taxon>
        <taxon>rosids</taxon>
        <taxon>fabids</taxon>
        <taxon>Fabales</taxon>
        <taxon>Fabaceae</taxon>
        <taxon>Papilionoideae</taxon>
        <taxon>50 kb inversion clade</taxon>
        <taxon>NPAAA clade</taxon>
        <taxon>indigoferoid/millettioid clade</taxon>
        <taxon>Phaseoleae</taxon>
        <taxon>Vigna</taxon>
    </lineage>
</organism>
<dbReference type="AlphaFoldDB" id="A0A4D6LN97"/>
<evidence type="ECO:0000313" key="1">
    <source>
        <dbReference type="EMBL" id="QCD89696.1"/>
    </source>
</evidence>
<accession>A0A4D6LN97</accession>
<name>A0A4D6LN97_VIGUN</name>
<gene>
    <name evidence="1" type="ORF">DEO72_LG4g642</name>
</gene>
<evidence type="ECO:0000313" key="2">
    <source>
        <dbReference type="Proteomes" id="UP000501690"/>
    </source>
</evidence>
<dbReference type="Proteomes" id="UP000501690">
    <property type="component" value="Linkage Group LG4"/>
</dbReference>
<dbReference type="EMBL" id="CP039348">
    <property type="protein sequence ID" value="QCD89696.1"/>
    <property type="molecule type" value="Genomic_DNA"/>
</dbReference>
<protein>
    <submittedName>
        <fullName evidence="1">Uncharacterized protein</fullName>
    </submittedName>
</protein>
<sequence length="164" mass="18902">MLTFGVTLPDVKGCWLLHNLMFFNVYQLRRRPAAAALCRASSPPLRHPLSSIKLSPLATGEFKKCVSFAFLIRLCCFGVHRFSVPNTSLPRHEDTPQAKKFLYHRNPPLNQVDHVCRVMTCVSLDEWPTTTMKNYCVSRRPPLLQELQIFYRMASVHIRTEAEE</sequence>
<proteinExistence type="predicted"/>
<keyword evidence="2" id="KW-1185">Reference proteome</keyword>
<reference evidence="1 2" key="1">
    <citation type="submission" date="2019-04" db="EMBL/GenBank/DDBJ databases">
        <title>An improved genome assembly and genetic linkage map for asparagus bean, Vigna unguiculata ssp. sesquipedialis.</title>
        <authorList>
            <person name="Xia Q."/>
            <person name="Zhang R."/>
            <person name="Dong Y."/>
        </authorList>
    </citation>
    <scope>NUCLEOTIDE SEQUENCE [LARGE SCALE GENOMIC DNA]</scope>
    <source>
        <tissue evidence="1">Leaf</tissue>
    </source>
</reference>